<dbReference type="EMBL" id="MN079219">
    <property type="protein sequence ID" value="QEA07246.1"/>
    <property type="molecule type" value="Genomic_DNA"/>
</dbReference>
<keyword evidence="1" id="KW-0963">Cytoplasm</keyword>
<dbReference type="CDD" id="cd00498">
    <property type="entry name" value="Hsp33"/>
    <property type="match status" value="1"/>
</dbReference>
<protein>
    <submittedName>
        <fullName evidence="6">33 kDa chaperonin</fullName>
    </submittedName>
</protein>
<dbReference type="AlphaFoldDB" id="A0A5B8RF87"/>
<evidence type="ECO:0000256" key="4">
    <source>
        <dbReference type="ARBA" id="ARBA00023186"/>
    </source>
</evidence>
<dbReference type="HAMAP" id="MF_00117">
    <property type="entry name" value="HslO"/>
    <property type="match status" value="1"/>
</dbReference>
<evidence type="ECO:0000256" key="3">
    <source>
        <dbReference type="ARBA" id="ARBA00023157"/>
    </source>
</evidence>
<dbReference type="NCBIfam" id="NF001033">
    <property type="entry name" value="PRK00114.1"/>
    <property type="match status" value="1"/>
</dbReference>
<dbReference type="Pfam" id="PF01430">
    <property type="entry name" value="HSP33"/>
    <property type="match status" value="1"/>
</dbReference>
<organism evidence="6">
    <name type="scientific">uncultured organism</name>
    <dbReference type="NCBI Taxonomy" id="155900"/>
    <lineage>
        <taxon>unclassified sequences</taxon>
        <taxon>environmental samples</taxon>
    </lineage>
</organism>
<proteinExistence type="inferred from homology"/>
<dbReference type="PANTHER" id="PTHR30111">
    <property type="entry name" value="33 KDA CHAPERONIN"/>
    <property type="match status" value="1"/>
</dbReference>
<dbReference type="InterPro" id="IPR000397">
    <property type="entry name" value="Heat_shock_Hsp33"/>
</dbReference>
<dbReference type="Gene3D" id="3.90.1280.10">
    <property type="entry name" value="HSP33 redox switch-like"/>
    <property type="match status" value="1"/>
</dbReference>
<keyword evidence="4" id="KW-0143">Chaperone</keyword>
<evidence type="ECO:0000313" key="6">
    <source>
        <dbReference type="EMBL" id="QEA07246.1"/>
    </source>
</evidence>
<dbReference type="SUPFAM" id="SSF64397">
    <property type="entry name" value="Hsp33 domain"/>
    <property type="match status" value="1"/>
</dbReference>
<dbReference type="Gene3D" id="1.10.287.480">
    <property type="entry name" value="helix hairpin bin"/>
    <property type="match status" value="1"/>
</dbReference>
<sequence length="291" mass="32236">MSDRLYRFLFENADVRGELVQLDSVYRELTRRADYPPVVNRLLGEALAAAALLTATLKFRGRLVMQIQSSGPLTMLVVQASSDGGMRAMARYNAEVPDATLDEQARDGALAITLEPDDDTQRYQGIVDLAPGSLAAALEKYFRESEQLDTRVWLSAAEGRAGGMLLQRVPAREDANTDTDAWARSGHLAETITARELLYLDVSQILRRLFHEEDIRLFDPMPLRFQCRCSRENVGAMIASLGPEEVRSIVAEQGGVEVHCDFCNAAYHFDPVDAEQLLADPSAPPPSDTQH</sequence>
<dbReference type="SUPFAM" id="SSF118352">
    <property type="entry name" value="HSP33 redox switch-like"/>
    <property type="match status" value="1"/>
</dbReference>
<accession>A0A5B8RF87</accession>
<name>A0A5B8RF87_9ZZZZ</name>
<keyword evidence="3" id="KW-1015">Disulfide bond</keyword>
<gene>
    <name evidence="6" type="primary">hslO</name>
    <name evidence="6" type="ORF">KBTEX_03595</name>
</gene>
<dbReference type="GO" id="GO:0044183">
    <property type="term" value="F:protein folding chaperone"/>
    <property type="evidence" value="ECO:0007669"/>
    <property type="project" value="TreeGrafter"/>
</dbReference>
<dbReference type="InterPro" id="IPR023212">
    <property type="entry name" value="Hsp33_helix_hairpin_bin_dom_sf"/>
</dbReference>
<dbReference type="Gene3D" id="3.55.30.10">
    <property type="entry name" value="Hsp33 domain"/>
    <property type="match status" value="1"/>
</dbReference>
<dbReference type="InterPro" id="IPR016153">
    <property type="entry name" value="Heat_shock_Hsp33_N"/>
</dbReference>
<evidence type="ECO:0000256" key="1">
    <source>
        <dbReference type="ARBA" id="ARBA00022490"/>
    </source>
</evidence>
<reference evidence="6" key="1">
    <citation type="submission" date="2019-06" db="EMBL/GenBank/DDBJ databases">
        <authorList>
            <person name="Murdoch R.W."/>
            <person name="Fathepure B."/>
        </authorList>
    </citation>
    <scope>NUCLEOTIDE SEQUENCE</scope>
</reference>
<keyword evidence="2" id="KW-0862">Zinc</keyword>
<evidence type="ECO:0000256" key="2">
    <source>
        <dbReference type="ARBA" id="ARBA00022833"/>
    </source>
</evidence>
<evidence type="ECO:0000256" key="5">
    <source>
        <dbReference type="ARBA" id="ARBA00023284"/>
    </source>
</evidence>
<dbReference type="GO" id="GO:0042026">
    <property type="term" value="P:protein refolding"/>
    <property type="evidence" value="ECO:0007669"/>
    <property type="project" value="TreeGrafter"/>
</dbReference>
<dbReference type="InterPro" id="IPR016154">
    <property type="entry name" value="Heat_shock_Hsp33_C"/>
</dbReference>
<dbReference type="GO" id="GO:0051082">
    <property type="term" value="F:unfolded protein binding"/>
    <property type="evidence" value="ECO:0007669"/>
    <property type="project" value="InterPro"/>
</dbReference>
<keyword evidence="5" id="KW-0676">Redox-active center</keyword>
<dbReference type="PANTHER" id="PTHR30111:SF1">
    <property type="entry name" value="33 KDA CHAPERONIN"/>
    <property type="match status" value="1"/>
</dbReference>
<dbReference type="PIRSF" id="PIRSF005261">
    <property type="entry name" value="Heat_shock_Hsp33"/>
    <property type="match status" value="1"/>
</dbReference>